<organism evidence="1 2">
    <name type="scientific">Sphagnum jensenii</name>
    <dbReference type="NCBI Taxonomy" id="128206"/>
    <lineage>
        <taxon>Eukaryota</taxon>
        <taxon>Viridiplantae</taxon>
        <taxon>Streptophyta</taxon>
        <taxon>Embryophyta</taxon>
        <taxon>Bryophyta</taxon>
        <taxon>Sphagnophytina</taxon>
        <taxon>Sphagnopsida</taxon>
        <taxon>Sphagnales</taxon>
        <taxon>Sphagnaceae</taxon>
        <taxon>Sphagnum</taxon>
    </lineage>
</organism>
<sequence>MSPMTTDLTVAQPSLDDRPETHIAVIASSYTTAAAPLIVEVSDTNVSPTSNDDSETCGLHESVEETVVAAAAVSNKRASLEMRVNADAEDEVKDYGT</sequence>
<accession>A0ABP1BQA0</accession>
<name>A0ABP1BQA0_9BRYO</name>
<dbReference type="EMBL" id="OZ023707">
    <property type="protein sequence ID" value="CAK9878216.1"/>
    <property type="molecule type" value="Genomic_DNA"/>
</dbReference>
<keyword evidence="2" id="KW-1185">Reference proteome</keyword>
<evidence type="ECO:0000313" key="2">
    <source>
        <dbReference type="Proteomes" id="UP001497522"/>
    </source>
</evidence>
<reference evidence="1" key="1">
    <citation type="submission" date="2024-03" db="EMBL/GenBank/DDBJ databases">
        <authorList>
            <consortium name="ELIXIR-Norway"/>
            <consortium name="Elixir Norway"/>
        </authorList>
    </citation>
    <scope>NUCLEOTIDE SEQUENCE</scope>
</reference>
<proteinExistence type="predicted"/>
<gene>
    <name evidence="1" type="ORF">CSSPJE1EN2_LOCUS20002</name>
</gene>
<protein>
    <submittedName>
        <fullName evidence="1">Uncharacterized protein</fullName>
    </submittedName>
</protein>
<evidence type="ECO:0000313" key="1">
    <source>
        <dbReference type="EMBL" id="CAK9878216.1"/>
    </source>
</evidence>
<dbReference type="Proteomes" id="UP001497522">
    <property type="component" value="Chromosome 6"/>
</dbReference>